<dbReference type="Proteomes" id="UP000433101">
    <property type="component" value="Unassembled WGS sequence"/>
</dbReference>
<dbReference type="GO" id="GO:1990281">
    <property type="term" value="C:efflux pump complex"/>
    <property type="evidence" value="ECO:0007669"/>
    <property type="project" value="TreeGrafter"/>
</dbReference>
<evidence type="ECO:0000313" key="3">
    <source>
        <dbReference type="Proteomes" id="UP000433101"/>
    </source>
</evidence>
<evidence type="ECO:0000256" key="1">
    <source>
        <dbReference type="SAM" id="Phobius"/>
    </source>
</evidence>
<protein>
    <submittedName>
        <fullName evidence="2">HlyD family efflux transporter periplasmic adaptor subunit</fullName>
    </submittedName>
</protein>
<name>A0A7X3LVK4_9HYPH</name>
<dbReference type="Gene3D" id="2.40.50.100">
    <property type="match status" value="1"/>
</dbReference>
<dbReference type="Gene3D" id="2.40.30.170">
    <property type="match status" value="1"/>
</dbReference>
<gene>
    <name evidence="2" type="ORF">GR183_13025</name>
</gene>
<dbReference type="Gene3D" id="1.10.287.470">
    <property type="entry name" value="Helix hairpin bin"/>
    <property type="match status" value="1"/>
</dbReference>
<keyword evidence="1" id="KW-1133">Transmembrane helix</keyword>
<accession>A0A7X3LVK4</accession>
<keyword evidence="3" id="KW-1185">Reference proteome</keyword>
<dbReference type="PANTHER" id="PTHR30469">
    <property type="entry name" value="MULTIDRUG RESISTANCE PROTEIN MDTA"/>
    <property type="match status" value="1"/>
</dbReference>
<keyword evidence="1" id="KW-0812">Transmembrane</keyword>
<dbReference type="GO" id="GO:0015562">
    <property type="term" value="F:efflux transmembrane transporter activity"/>
    <property type="evidence" value="ECO:0007669"/>
    <property type="project" value="TreeGrafter"/>
</dbReference>
<dbReference type="EMBL" id="WUMV01000006">
    <property type="protein sequence ID" value="MXN65830.1"/>
    <property type="molecule type" value="Genomic_DNA"/>
</dbReference>
<keyword evidence="1" id="KW-0472">Membrane</keyword>
<comment type="caution">
    <text evidence="2">The sequence shown here is derived from an EMBL/GenBank/DDBJ whole genome shotgun (WGS) entry which is preliminary data.</text>
</comment>
<organism evidence="2 3">
    <name type="scientific">Stappia sediminis</name>
    <dbReference type="NCBI Taxonomy" id="2692190"/>
    <lineage>
        <taxon>Bacteria</taxon>
        <taxon>Pseudomonadati</taxon>
        <taxon>Pseudomonadota</taxon>
        <taxon>Alphaproteobacteria</taxon>
        <taxon>Hyphomicrobiales</taxon>
        <taxon>Stappiaceae</taxon>
        <taxon>Stappia</taxon>
    </lineage>
</organism>
<dbReference type="RefSeq" id="WP_160776081.1">
    <property type="nucleotide sequence ID" value="NZ_WUMV01000006.1"/>
</dbReference>
<sequence>MRLRRRPRYDTLQNEIRARGRSWGRWVYLGLLCGLFLWIADTFVGNMVYFRAEGLVMRDRVVIATEYPALLKELNVEEGSRVQKGEILAQVRSQEVEQTLARLYTDMAQSIGRATELKTRARVYDAIYPLVTRRSDEARQARLLSEKLRDKALLRVDRRAEIVNHELDSFEDLTRIDAERETMEGNLPDLVAAVSASRDAVARLRDIYAGGILRAPESGVVGYLHASQGSVVRAGEEILELFKGDPFVLAYVPEGALYRLEPGDPIKVSVGFKSYRGTVKRLYPVAGKLPREFQNTFKPVTRAQIVRVEFDSGQDLPVLFSKTELSAAGWPPAWVTRLLFGS</sequence>
<evidence type="ECO:0000313" key="2">
    <source>
        <dbReference type="EMBL" id="MXN65830.1"/>
    </source>
</evidence>
<reference evidence="2 3" key="1">
    <citation type="submission" date="2019-12" db="EMBL/GenBank/DDBJ databases">
        <authorList>
            <person name="Li M."/>
        </authorList>
    </citation>
    <scope>NUCLEOTIDE SEQUENCE [LARGE SCALE GENOMIC DNA]</scope>
    <source>
        <strain evidence="2 3">GBMRC 2046</strain>
    </source>
</reference>
<feature type="transmembrane region" description="Helical" evidence="1">
    <location>
        <begin position="26"/>
        <end position="50"/>
    </location>
</feature>
<proteinExistence type="predicted"/>
<dbReference type="AlphaFoldDB" id="A0A7X3LVK4"/>